<evidence type="ECO:0000256" key="1">
    <source>
        <dbReference type="SAM" id="MobiDB-lite"/>
    </source>
</evidence>
<organism evidence="3 4">
    <name type="scientific">Zingiber officinale</name>
    <name type="common">Ginger</name>
    <name type="synonym">Amomum zingiber</name>
    <dbReference type="NCBI Taxonomy" id="94328"/>
    <lineage>
        <taxon>Eukaryota</taxon>
        <taxon>Viridiplantae</taxon>
        <taxon>Streptophyta</taxon>
        <taxon>Embryophyta</taxon>
        <taxon>Tracheophyta</taxon>
        <taxon>Spermatophyta</taxon>
        <taxon>Magnoliopsida</taxon>
        <taxon>Liliopsida</taxon>
        <taxon>Zingiberales</taxon>
        <taxon>Zingiberaceae</taxon>
        <taxon>Zingiber</taxon>
    </lineage>
</organism>
<name>A0A8J5H8W8_ZINOF</name>
<evidence type="ECO:0000313" key="3">
    <source>
        <dbReference type="EMBL" id="KAG6521797.1"/>
    </source>
</evidence>
<feature type="signal peptide" evidence="2">
    <location>
        <begin position="1"/>
        <end position="32"/>
    </location>
</feature>
<protein>
    <recommendedName>
        <fullName evidence="5">Transmembrane protein</fullName>
    </recommendedName>
</protein>
<keyword evidence="4" id="KW-1185">Reference proteome</keyword>
<keyword evidence="2" id="KW-0732">Signal</keyword>
<evidence type="ECO:0000313" key="4">
    <source>
        <dbReference type="Proteomes" id="UP000734854"/>
    </source>
</evidence>
<reference evidence="3 4" key="1">
    <citation type="submission" date="2020-08" db="EMBL/GenBank/DDBJ databases">
        <title>Plant Genome Project.</title>
        <authorList>
            <person name="Zhang R.-G."/>
        </authorList>
    </citation>
    <scope>NUCLEOTIDE SEQUENCE [LARGE SCALE GENOMIC DNA]</scope>
    <source>
        <tissue evidence="3">Rhizome</tissue>
    </source>
</reference>
<feature type="chain" id="PRO_5035172857" description="Transmembrane protein" evidence="2">
    <location>
        <begin position="33"/>
        <end position="176"/>
    </location>
</feature>
<evidence type="ECO:0000256" key="2">
    <source>
        <dbReference type="SAM" id="SignalP"/>
    </source>
</evidence>
<accession>A0A8J5H8W8</accession>
<dbReference type="AlphaFoldDB" id="A0A8J5H8W8"/>
<evidence type="ECO:0008006" key="5">
    <source>
        <dbReference type="Google" id="ProtNLM"/>
    </source>
</evidence>
<feature type="region of interest" description="Disordered" evidence="1">
    <location>
        <begin position="64"/>
        <end position="119"/>
    </location>
</feature>
<proteinExistence type="predicted"/>
<sequence length="176" mass="18428">MRQQSRSHSCALLLTILIVLIIAASTFQGAYAARPQPVFKGGMAQFKNTYENTNSTGGMWSAMTSGPSPKGPGTSKDGNQHGKLGIRARNVTTVRKKVGPSASAPRQKQGGTLVGSDGRHCPVRRRFLAPGKLGQLQKRKLLKSGSLGVEEGGGGNGLNVAGAFLISAAERAFNPN</sequence>
<gene>
    <name evidence="3" type="ORF">ZIOFF_018930</name>
</gene>
<dbReference type="EMBL" id="JACMSC010000005">
    <property type="protein sequence ID" value="KAG6521797.1"/>
    <property type="molecule type" value="Genomic_DNA"/>
</dbReference>
<comment type="caution">
    <text evidence="3">The sequence shown here is derived from an EMBL/GenBank/DDBJ whole genome shotgun (WGS) entry which is preliminary data.</text>
</comment>
<dbReference type="Proteomes" id="UP000734854">
    <property type="component" value="Unassembled WGS sequence"/>
</dbReference>